<evidence type="ECO:0000256" key="2">
    <source>
        <dbReference type="ARBA" id="ARBA00022723"/>
    </source>
</evidence>
<dbReference type="Pfam" id="PF05699">
    <property type="entry name" value="Dimer_Tnp_hAT"/>
    <property type="match status" value="1"/>
</dbReference>
<dbReference type="GO" id="GO:0046983">
    <property type="term" value="F:protein dimerization activity"/>
    <property type="evidence" value="ECO:0007669"/>
    <property type="project" value="InterPro"/>
</dbReference>
<keyword evidence="5" id="KW-0539">Nucleus</keyword>
<keyword evidence="2" id="KW-0479">Metal-binding</keyword>
<feature type="region of interest" description="Disordered" evidence="6">
    <location>
        <begin position="80"/>
        <end position="119"/>
    </location>
</feature>
<reference evidence="8 9" key="1">
    <citation type="journal article" date="2019" name="Fungal Biol. Biotechnol.">
        <title>Draft genome sequence of fastidious pathogen Ceratobasidium theobromae, which causes vascular-streak dieback in Theobroma cacao.</title>
        <authorList>
            <person name="Ali S.S."/>
            <person name="Asman A."/>
            <person name="Shao J."/>
            <person name="Firmansyah A.P."/>
            <person name="Susilo A.W."/>
            <person name="Rosmana A."/>
            <person name="McMahon P."/>
            <person name="Junaid M."/>
            <person name="Guest D."/>
            <person name="Kheng T.Y."/>
            <person name="Meinhardt L.W."/>
            <person name="Bailey B.A."/>
        </authorList>
    </citation>
    <scope>NUCLEOTIDE SEQUENCE [LARGE SCALE GENOMIC DNA]</scope>
    <source>
        <strain evidence="8 9">CT2</strain>
    </source>
</reference>
<dbReference type="InterPro" id="IPR008906">
    <property type="entry name" value="HATC_C_dom"/>
</dbReference>
<evidence type="ECO:0000313" key="8">
    <source>
        <dbReference type="EMBL" id="KAB5588859.1"/>
    </source>
</evidence>
<dbReference type="SUPFAM" id="SSF53098">
    <property type="entry name" value="Ribonuclease H-like"/>
    <property type="match status" value="1"/>
</dbReference>
<dbReference type="Proteomes" id="UP000383932">
    <property type="component" value="Unassembled WGS sequence"/>
</dbReference>
<evidence type="ECO:0000313" key="9">
    <source>
        <dbReference type="Proteomes" id="UP000383932"/>
    </source>
</evidence>
<feature type="domain" description="HAT C-terminal dimerisation" evidence="7">
    <location>
        <begin position="564"/>
        <end position="646"/>
    </location>
</feature>
<dbReference type="EMBL" id="SSOP01000357">
    <property type="protein sequence ID" value="KAB5588859.1"/>
    <property type="molecule type" value="Genomic_DNA"/>
</dbReference>
<dbReference type="GO" id="GO:0005634">
    <property type="term" value="C:nucleus"/>
    <property type="evidence" value="ECO:0007669"/>
    <property type="project" value="UniProtKB-SubCell"/>
</dbReference>
<dbReference type="AlphaFoldDB" id="A0A5N5QB45"/>
<dbReference type="OrthoDB" id="2748837at2759"/>
<evidence type="ECO:0000256" key="1">
    <source>
        <dbReference type="ARBA" id="ARBA00004123"/>
    </source>
</evidence>
<comment type="caution">
    <text evidence="8">The sequence shown here is derived from an EMBL/GenBank/DDBJ whole genome shotgun (WGS) entry which is preliminary data.</text>
</comment>
<protein>
    <submittedName>
        <fullName evidence="8">HAT family dimerization protein</fullName>
    </submittedName>
</protein>
<keyword evidence="4" id="KW-0862">Zinc</keyword>
<proteinExistence type="predicted"/>
<organism evidence="8 9">
    <name type="scientific">Ceratobasidium theobromae</name>
    <dbReference type="NCBI Taxonomy" id="1582974"/>
    <lineage>
        <taxon>Eukaryota</taxon>
        <taxon>Fungi</taxon>
        <taxon>Dikarya</taxon>
        <taxon>Basidiomycota</taxon>
        <taxon>Agaricomycotina</taxon>
        <taxon>Agaricomycetes</taxon>
        <taxon>Cantharellales</taxon>
        <taxon>Ceratobasidiaceae</taxon>
        <taxon>Ceratobasidium</taxon>
    </lineage>
</organism>
<accession>A0A5N5QB45</accession>
<dbReference type="InterPro" id="IPR052035">
    <property type="entry name" value="ZnF_BED_domain_contain"/>
</dbReference>
<evidence type="ECO:0000256" key="3">
    <source>
        <dbReference type="ARBA" id="ARBA00022771"/>
    </source>
</evidence>
<dbReference type="InterPro" id="IPR012337">
    <property type="entry name" value="RNaseH-like_sf"/>
</dbReference>
<comment type="subcellular location">
    <subcellularLocation>
        <location evidence="1">Nucleus</location>
    </subcellularLocation>
</comment>
<evidence type="ECO:0000256" key="5">
    <source>
        <dbReference type="ARBA" id="ARBA00023242"/>
    </source>
</evidence>
<dbReference type="PANTHER" id="PTHR46481">
    <property type="entry name" value="ZINC FINGER BED DOMAIN-CONTAINING PROTEIN 4"/>
    <property type="match status" value="1"/>
</dbReference>
<feature type="compositionally biased region" description="Basic and acidic residues" evidence="6">
    <location>
        <begin position="102"/>
        <end position="119"/>
    </location>
</feature>
<feature type="compositionally biased region" description="Polar residues" evidence="6">
    <location>
        <begin position="90"/>
        <end position="101"/>
    </location>
</feature>
<name>A0A5N5QB45_9AGAM</name>
<keyword evidence="3" id="KW-0863">Zinc-finger</keyword>
<dbReference type="GO" id="GO:0008270">
    <property type="term" value="F:zinc ion binding"/>
    <property type="evidence" value="ECO:0007669"/>
    <property type="project" value="UniProtKB-KW"/>
</dbReference>
<sequence length="668" mass="75619">MSSELLGPPAKRHKGFNGMSDLQIWGWSDEDILAAVRRTWRSPVYDHYNVYLERRLTLAGAPDRLLIRFECKFDPLHHTSQYRDRGGTSTGAQNLSNSANKCNERRSAPRPRSKDQFSETKHRALVIMMAAIQRMPPGSFANPLYYEMMTLLRPGVKPFTEEGLTQDIENIYLTSLPAVARHLQQHPHALHLVIDGWSNLSGMSRFAAAVCWSENGQSWRAILSVFSVGEYDSEDLLADSILEYLGQYGIANKIMFVCHDHAPYNKKVADQLVALLPNFRGRKSQVLSLSHVVGLMAKAQVALVDSNISIPGPVLADARQIMHKVSKLSNFLEFPDPSSLKYFKEYVEQNPDLRSHLREEEPVIIRPLPAEWNTDLSSIESLLRFKEPVQKITAANNHLNEYALSNNQWDLTAELGDVLQVFAELVDRFSKTKNPLVHEVMPELWSLQARLRDIRDDYINVGLSPVTRAAAQAAILVYEKLMRDVEESDVYDIAVAMCPDRKLQRLGQRGHDVEHIRARVVNRFNESYANLTQGPGDLLKAGSVWAQRYSADRNVHPEMDDIEDYFRSPLVQEGVISECGGVLAYWTSKLETRPRVARMALDYLSAPATTVDKERVFSGGPLLTYGLETKVEPSTFQAQMMIGSWFKTPLIPSEEEVTRLLENSLKLE</sequence>
<evidence type="ECO:0000256" key="4">
    <source>
        <dbReference type="ARBA" id="ARBA00022833"/>
    </source>
</evidence>
<evidence type="ECO:0000259" key="7">
    <source>
        <dbReference type="Pfam" id="PF05699"/>
    </source>
</evidence>
<evidence type="ECO:0000256" key="6">
    <source>
        <dbReference type="SAM" id="MobiDB-lite"/>
    </source>
</evidence>
<dbReference type="PANTHER" id="PTHR46481:SF10">
    <property type="entry name" value="ZINC FINGER BED DOMAIN-CONTAINING PROTEIN 39"/>
    <property type="match status" value="1"/>
</dbReference>
<keyword evidence="9" id="KW-1185">Reference proteome</keyword>
<gene>
    <name evidence="8" type="ORF">CTheo_7702</name>
</gene>